<evidence type="ECO:0000313" key="2">
    <source>
        <dbReference type="Proteomes" id="UP000299102"/>
    </source>
</evidence>
<accession>A0A4C1XTC3</accession>
<keyword evidence="2" id="KW-1185">Reference proteome</keyword>
<dbReference type="AlphaFoldDB" id="A0A4C1XTC3"/>
<organism evidence="1 2">
    <name type="scientific">Eumeta variegata</name>
    <name type="common">Bagworm moth</name>
    <name type="synonym">Eumeta japonica</name>
    <dbReference type="NCBI Taxonomy" id="151549"/>
    <lineage>
        <taxon>Eukaryota</taxon>
        <taxon>Metazoa</taxon>
        <taxon>Ecdysozoa</taxon>
        <taxon>Arthropoda</taxon>
        <taxon>Hexapoda</taxon>
        <taxon>Insecta</taxon>
        <taxon>Pterygota</taxon>
        <taxon>Neoptera</taxon>
        <taxon>Endopterygota</taxon>
        <taxon>Lepidoptera</taxon>
        <taxon>Glossata</taxon>
        <taxon>Ditrysia</taxon>
        <taxon>Tineoidea</taxon>
        <taxon>Psychidae</taxon>
        <taxon>Oiketicinae</taxon>
        <taxon>Eumeta</taxon>
    </lineage>
</organism>
<protein>
    <submittedName>
        <fullName evidence="1">Uncharacterized protein</fullName>
    </submittedName>
</protein>
<dbReference type="Proteomes" id="UP000299102">
    <property type="component" value="Unassembled WGS sequence"/>
</dbReference>
<proteinExistence type="predicted"/>
<comment type="caution">
    <text evidence="1">The sequence shown here is derived from an EMBL/GenBank/DDBJ whole genome shotgun (WGS) entry which is preliminary data.</text>
</comment>
<evidence type="ECO:0000313" key="1">
    <source>
        <dbReference type="EMBL" id="GBP65794.1"/>
    </source>
</evidence>
<name>A0A4C1XTC3_EUMVA</name>
<reference evidence="1 2" key="1">
    <citation type="journal article" date="2019" name="Commun. Biol.">
        <title>The bagworm genome reveals a unique fibroin gene that provides high tensile strength.</title>
        <authorList>
            <person name="Kono N."/>
            <person name="Nakamura H."/>
            <person name="Ohtoshi R."/>
            <person name="Tomita M."/>
            <person name="Numata K."/>
            <person name="Arakawa K."/>
        </authorList>
    </citation>
    <scope>NUCLEOTIDE SEQUENCE [LARGE SCALE GENOMIC DNA]</scope>
</reference>
<dbReference type="EMBL" id="BGZK01000939">
    <property type="protein sequence ID" value="GBP65794.1"/>
    <property type="molecule type" value="Genomic_DNA"/>
</dbReference>
<gene>
    <name evidence="1" type="ORF">EVAR_30854_1</name>
</gene>
<sequence length="103" mass="11753">MDPCSYVKNQPSAFRGIHAQCRAFVVARTICGELQKGGHCRPWTSVTPKKFSFKVHLEEIIHQCIAKLLVDNARKNRISDKGGNRMIEGKDGLWRRSEVIEEE</sequence>